<feature type="transmembrane region" description="Helical" evidence="8">
    <location>
        <begin position="426"/>
        <end position="447"/>
    </location>
</feature>
<comment type="subcellular location">
    <subcellularLocation>
        <location evidence="1">Membrane</location>
    </subcellularLocation>
</comment>
<evidence type="ECO:0000256" key="8">
    <source>
        <dbReference type="SAM" id="Phobius"/>
    </source>
</evidence>
<feature type="transmembrane region" description="Helical" evidence="8">
    <location>
        <begin position="300"/>
        <end position="321"/>
    </location>
</feature>
<feature type="domain" description="Amino acid transporter transmembrane" evidence="9">
    <location>
        <begin position="269"/>
        <end position="351"/>
    </location>
</feature>
<keyword evidence="4" id="KW-0029">Amino-acid transport</keyword>
<proteinExistence type="predicted"/>
<dbReference type="Pfam" id="PF01490">
    <property type="entry name" value="Aa_trans"/>
    <property type="match status" value="2"/>
</dbReference>
<feature type="domain" description="Amino acid transporter transmembrane" evidence="9">
    <location>
        <begin position="38"/>
        <end position="232"/>
    </location>
</feature>
<dbReference type="AlphaFoldDB" id="A0A2P5VWU6"/>
<evidence type="ECO:0000313" key="11">
    <source>
        <dbReference type="Proteomes" id="UP000239757"/>
    </source>
</evidence>
<dbReference type="InterPro" id="IPR013057">
    <property type="entry name" value="AA_transpt_TM"/>
</dbReference>
<feature type="transmembrane region" description="Helical" evidence="8">
    <location>
        <begin position="74"/>
        <end position="96"/>
    </location>
</feature>
<sequence>MASSDKVVETVIVGNYVEMETEGKPKGMKSKIPNLFWHGGSVYDAWFSCASNQVAQVLLTLPYSFSQLGMLSGILFQLFYGLMGSWTAYLISILYVEYRTRKEREKVDFRNHVIQWFEVLDGLLGKHWRNVGLAFNCTFLLFGSVIQLIACASNIYYINDNLDKRTWTYIFGACCATTVFIPSFHNYRIWSFLGLIMTTYTAWYLTIASLLHGQVEGVKHSGPTKLSIATIIRGFIPKNALCKRGRQKGNHARNVEASKVQGHIPDSNTFITFGFACTPLYFVWEKAIGMHECKSLCKRAAARLPVVVPIWFLAIIFPFFGPINSTVGSLLVSFTVYIIPALAHIFTFRSATAREVLNLIWYLINPRYREIACGHSLADQSRVLNLIWYLINPRYREIACGHSLADQSRNAVEQPSKYFGRWVGTYTINVFVVVWVLIVGFGFGGWASMTNFIHQIDTFGLFTKCYQCPPPASAVSPPPHGHNATAAAPLHHPFNHTRSP</sequence>
<dbReference type="EMBL" id="KZ670439">
    <property type="protein sequence ID" value="PPR83279.1"/>
    <property type="molecule type" value="Genomic_DNA"/>
</dbReference>
<feature type="transmembrane region" description="Helical" evidence="8">
    <location>
        <begin position="327"/>
        <end position="348"/>
    </location>
</feature>
<reference evidence="10 11" key="1">
    <citation type="submission" date="2015-01" db="EMBL/GenBank/DDBJ databases">
        <title>Genome of allotetraploid Gossypium barbadense reveals genomic plasticity and fiber elongation in cotton evolution.</title>
        <authorList>
            <person name="Chen X."/>
            <person name="Liu X."/>
            <person name="Zhao B."/>
            <person name="Zheng H."/>
            <person name="Hu Y."/>
            <person name="Lu G."/>
            <person name="Yang C."/>
            <person name="Chen J."/>
            <person name="Shan C."/>
            <person name="Zhang L."/>
            <person name="Zhou Y."/>
            <person name="Wang L."/>
            <person name="Guo W."/>
            <person name="Bai Y."/>
            <person name="Ruan J."/>
            <person name="Shangguan X."/>
            <person name="Mao Y."/>
            <person name="Jiang J."/>
            <person name="Zhu Y."/>
            <person name="Lei J."/>
            <person name="Kang H."/>
            <person name="Chen S."/>
            <person name="He X."/>
            <person name="Wang R."/>
            <person name="Wang Y."/>
            <person name="Chen J."/>
            <person name="Wang L."/>
            <person name="Yu S."/>
            <person name="Wang B."/>
            <person name="Wei J."/>
            <person name="Song S."/>
            <person name="Lu X."/>
            <person name="Gao Z."/>
            <person name="Gu W."/>
            <person name="Deng X."/>
            <person name="Ma D."/>
            <person name="Wang S."/>
            <person name="Liang W."/>
            <person name="Fang L."/>
            <person name="Cai C."/>
            <person name="Zhu X."/>
            <person name="Zhou B."/>
            <person name="Zhang Y."/>
            <person name="Chen Z."/>
            <person name="Xu S."/>
            <person name="Zhu R."/>
            <person name="Wang S."/>
            <person name="Zhang T."/>
            <person name="Zhao G."/>
        </authorList>
    </citation>
    <scope>NUCLEOTIDE SEQUENCE [LARGE SCALE GENOMIC DNA]</scope>
    <source>
        <strain evidence="11">cv. Xinhai21</strain>
        <tissue evidence="10">Leaf</tissue>
    </source>
</reference>
<dbReference type="OrthoDB" id="40134at2759"/>
<keyword evidence="5 8" id="KW-1133">Transmembrane helix</keyword>
<keyword evidence="3 8" id="KW-0812">Transmembrane</keyword>
<dbReference type="PANTHER" id="PTHR48017">
    <property type="entry name" value="OS05G0424000 PROTEIN-RELATED"/>
    <property type="match status" value="1"/>
</dbReference>
<evidence type="ECO:0000256" key="7">
    <source>
        <dbReference type="SAM" id="MobiDB-lite"/>
    </source>
</evidence>
<evidence type="ECO:0000256" key="6">
    <source>
        <dbReference type="ARBA" id="ARBA00023136"/>
    </source>
</evidence>
<evidence type="ECO:0000313" key="10">
    <source>
        <dbReference type="EMBL" id="PPR83279.1"/>
    </source>
</evidence>
<dbReference type="GO" id="GO:0006865">
    <property type="term" value="P:amino acid transport"/>
    <property type="evidence" value="ECO:0007669"/>
    <property type="project" value="UniProtKB-KW"/>
</dbReference>
<evidence type="ECO:0000256" key="4">
    <source>
        <dbReference type="ARBA" id="ARBA00022970"/>
    </source>
</evidence>
<organism evidence="10 11">
    <name type="scientific">Gossypium barbadense</name>
    <name type="common">Sea Island cotton</name>
    <name type="synonym">Hibiscus barbadensis</name>
    <dbReference type="NCBI Taxonomy" id="3634"/>
    <lineage>
        <taxon>Eukaryota</taxon>
        <taxon>Viridiplantae</taxon>
        <taxon>Streptophyta</taxon>
        <taxon>Embryophyta</taxon>
        <taxon>Tracheophyta</taxon>
        <taxon>Spermatophyta</taxon>
        <taxon>Magnoliopsida</taxon>
        <taxon>eudicotyledons</taxon>
        <taxon>Gunneridae</taxon>
        <taxon>Pentapetalae</taxon>
        <taxon>rosids</taxon>
        <taxon>malvids</taxon>
        <taxon>Malvales</taxon>
        <taxon>Malvaceae</taxon>
        <taxon>Malvoideae</taxon>
        <taxon>Gossypium</taxon>
    </lineage>
</organism>
<feature type="region of interest" description="Disordered" evidence="7">
    <location>
        <begin position="476"/>
        <end position="500"/>
    </location>
</feature>
<evidence type="ECO:0000259" key="9">
    <source>
        <dbReference type="Pfam" id="PF01490"/>
    </source>
</evidence>
<feature type="transmembrane region" description="Helical" evidence="8">
    <location>
        <begin position="189"/>
        <end position="211"/>
    </location>
</feature>
<feature type="transmembrane region" description="Helical" evidence="8">
    <location>
        <begin position="133"/>
        <end position="158"/>
    </location>
</feature>
<keyword evidence="2" id="KW-0813">Transport</keyword>
<name>A0A2P5VWU6_GOSBA</name>
<gene>
    <name evidence="10" type="ORF">GOBAR_AA37433</name>
</gene>
<dbReference type="Proteomes" id="UP000239757">
    <property type="component" value="Unassembled WGS sequence"/>
</dbReference>
<accession>A0A2P5VWU6</accession>
<evidence type="ECO:0000256" key="3">
    <source>
        <dbReference type="ARBA" id="ARBA00022692"/>
    </source>
</evidence>
<dbReference type="GO" id="GO:0016020">
    <property type="term" value="C:membrane"/>
    <property type="evidence" value="ECO:0007669"/>
    <property type="project" value="UniProtKB-SubCell"/>
</dbReference>
<evidence type="ECO:0000256" key="1">
    <source>
        <dbReference type="ARBA" id="ARBA00004370"/>
    </source>
</evidence>
<evidence type="ECO:0000256" key="2">
    <source>
        <dbReference type="ARBA" id="ARBA00022448"/>
    </source>
</evidence>
<protein>
    <recommendedName>
        <fullName evidence="9">Amino acid transporter transmembrane domain-containing protein</fullName>
    </recommendedName>
</protein>
<keyword evidence="6 8" id="KW-0472">Membrane</keyword>
<evidence type="ECO:0000256" key="5">
    <source>
        <dbReference type="ARBA" id="ARBA00022989"/>
    </source>
</evidence>